<dbReference type="EMBL" id="MGEK01000019">
    <property type="protein sequence ID" value="OGL82502.1"/>
    <property type="molecule type" value="Genomic_DNA"/>
</dbReference>
<proteinExistence type="predicted"/>
<organism evidence="1 2">
    <name type="scientific">Candidatus Uhrbacteria bacterium RIFCSPLOWO2_01_FULL_47_25</name>
    <dbReference type="NCBI Taxonomy" id="1802402"/>
    <lineage>
        <taxon>Bacteria</taxon>
        <taxon>Candidatus Uhriibacteriota</taxon>
    </lineage>
</organism>
<reference evidence="1 2" key="1">
    <citation type="journal article" date="2016" name="Nat. Commun.">
        <title>Thousands of microbial genomes shed light on interconnected biogeochemical processes in an aquifer system.</title>
        <authorList>
            <person name="Anantharaman K."/>
            <person name="Brown C.T."/>
            <person name="Hug L.A."/>
            <person name="Sharon I."/>
            <person name="Castelle C.J."/>
            <person name="Probst A.J."/>
            <person name="Thomas B.C."/>
            <person name="Singh A."/>
            <person name="Wilkins M.J."/>
            <person name="Karaoz U."/>
            <person name="Brodie E.L."/>
            <person name="Williams K.H."/>
            <person name="Hubbard S.S."/>
            <person name="Banfield J.F."/>
        </authorList>
    </citation>
    <scope>NUCLEOTIDE SEQUENCE [LARGE SCALE GENOMIC DNA]</scope>
</reference>
<accession>A0A1F7UW24</accession>
<evidence type="ECO:0000313" key="2">
    <source>
        <dbReference type="Proteomes" id="UP000176846"/>
    </source>
</evidence>
<name>A0A1F7UW24_9BACT</name>
<evidence type="ECO:0000313" key="1">
    <source>
        <dbReference type="EMBL" id="OGL82502.1"/>
    </source>
</evidence>
<gene>
    <name evidence="1" type="ORF">A2936_03720</name>
</gene>
<sequence>MAKKNTITIDRYTDVIIWLAEQRVEWQKRAERNPISTTAALSSAAMVKEWLEVVENRFLDRQDFHRVVAFAIESDRISRLNAKEELAKYENAISSLCRGEKQPALMLCQSELAHLLVERRVFSRAPSASIRESAKDIGEQAKKMRLFVTLLRR</sequence>
<dbReference type="Proteomes" id="UP000176846">
    <property type="component" value="Unassembled WGS sequence"/>
</dbReference>
<comment type="caution">
    <text evidence="1">The sequence shown here is derived from an EMBL/GenBank/DDBJ whole genome shotgun (WGS) entry which is preliminary data.</text>
</comment>
<dbReference type="AlphaFoldDB" id="A0A1F7UW24"/>
<protein>
    <submittedName>
        <fullName evidence="1">Uncharacterized protein</fullName>
    </submittedName>
</protein>